<gene>
    <name evidence="4" type="primary">hisK</name>
    <name evidence="4" type="ORF">DGMP_07190</name>
</gene>
<evidence type="ECO:0000259" key="3">
    <source>
        <dbReference type="Pfam" id="PF02811"/>
    </source>
</evidence>
<reference evidence="4" key="1">
    <citation type="submission" date="2020-09" db="EMBL/GenBank/DDBJ databases">
        <title>Desulfogranum mesoprofundum gen. nov., sp. nov., a novel mesophilic, sulfate-reducing chemolithoautotroph isolated from a deep-sea hydrothermal vent chimney in the Suiyo Seamount.</title>
        <authorList>
            <person name="Hashimoto Y."/>
            <person name="Nakagawa S."/>
        </authorList>
    </citation>
    <scope>NUCLEOTIDE SEQUENCE</scope>
    <source>
        <strain evidence="4">KT2</strain>
    </source>
</reference>
<dbReference type="KEGG" id="dbk:DGMP_07190"/>
<evidence type="ECO:0000256" key="2">
    <source>
        <dbReference type="RuleBase" id="RU366003"/>
    </source>
</evidence>
<keyword evidence="5" id="KW-1185">Reference proteome</keyword>
<dbReference type="GO" id="GO:0005737">
    <property type="term" value="C:cytoplasm"/>
    <property type="evidence" value="ECO:0007669"/>
    <property type="project" value="TreeGrafter"/>
</dbReference>
<proteinExistence type="inferred from homology"/>
<dbReference type="EC" id="3.1.3.15" evidence="2"/>
<keyword evidence="1 2" id="KW-0378">Hydrolase</keyword>
<dbReference type="NCBIfam" id="TIGR01856">
    <property type="entry name" value="hisJ_fam"/>
    <property type="match status" value="1"/>
</dbReference>
<dbReference type="EMBL" id="AP024086">
    <property type="protein sequence ID" value="BCL60026.1"/>
    <property type="molecule type" value="Genomic_DNA"/>
</dbReference>
<keyword evidence="2" id="KW-0368">Histidine biosynthesis</keyword>
<comment type="similarity">
    <text evidence="2">Belongs to the PHP hydrolase family. HisK subfamily.</text>
</comment>
<dbReference type="GO" id="GO:0000105">
    <property type="term" value="P:L-histidine biosynthetic process"/>
    <property type="evidence" value="ECO:0007669"/>
    <property type="project" value="UniProtKB-UniRule"/>
</dbReference>
<dbReference type="InterPro" id="IPR010140">
    <property type="entry name" value="Histidinol_P_phosphatase_HisJ"/>
</dbReference>
<keyword evidence="2" id="KW-0028">Amino-acid biosynthesis</keyword>
<comment type="catalytic activity">
    <reaction evidence="2">
        <text>L-histidinol phosphate + H2O = L-histidinol + phosphate</text>
        <dbReference type="Rhea" id="RHEA:14465"/>
        <dbReference type="ChEBI" id="CHEBI:15377"/>
        <dbReference type="ChEBI" id="CHEBI:43474"/>
        <dbReference type="ChEBI" id="CHEBI:57699"/>
        <dbReference type="ChEBI" id="CHEBI:57980"/>
        <dbReference type="EC" id="3.1.3.15"/>
    </reaction>
</comment>
<sequence length="240" mass="27552">MEEYVLAAIEQNLDGLVFLEHMEEEISAAHCTWLSEDDFDLFFKEGRRLQEKYRGRIEIGLGVECGYNPAAAQQLLSRLKSRQWAEIGISCHFVKMKDSKEHLNLFSRKKESVEKMALYEREEILTLYFESLLEAVQTLPGTILCHLDAAMRFLPDIHPTHNQMDRIEHLLDRVKEQGMALELNTSGMTIRGEQFPARTILEMAVSRKIPLVLGSDSHRPKTVGAHFNTMKNLIASMHLP</sequence>
<dbReference type="InterPro" id="IPR004013">
    <property type="entry name" value="PHP_dom"/>
</dbReference>
<evidence type="ECO:0000313" key="5">
    <source>
        <dbReference type="Proteomes" id="UP000826725"/>
    </source>
</evidence>
<name>A0A8D5FRE8_9BACT</name>
<protein>
    <recommendedName>
        <fullName evidence="2">Histidinol-phosphatase</fullName>
        <shortName evidence="2">HolPase</shortName>
        <ecNumber evidence="2">3.1.3.15</ecNumber>
    </recommendedName>
</protein>
<dbReference type="PANTHER" id="PTHR21039">
    <property type="entry name" value="HISTIDINOL PHOSPHATASE-RELATED"/>
    <property type="match status" value="1"/>
</dbReference>
<feature type="domain" description="PHP" evidence="3">
    <location>
        <begin position="1"/>
        <end position="186"/>
    </location>
</feature>
<dbReference type="AlphaFoldDB" id="A0A8D5FRE8"/>
<dbReference type="GO" id="GO:0004401">
    <property type="term" value="F:histidinol-phosphatase activity"/>
    <property type="evidence" value="ECO:0007669"/>
    <property type="project" value="UniProtKB-UniRule"/>
</dbReference>
<evidence type="ECO:0000256" key="1">
    <source>
        <dbReference type="ARBA" id="ARBA00022801"/>
    </source>
</evidence>
<dbReference type="PANTHER" id="PTHR21039:SF0">
    <property type="entry name" value="HISTIDINOL-PHOSPHATASE"/>
    <property type="match status" value="1"/>
</dbReference>
<organism evidence="4 5">
    <name type="scientific">Desulfomarina profundi</name>
    <dbReference type="NCBI Taxonomy" id="2772557"/>
    <lineage>
        <taxon>Bacteria</taxon>
        <taxon>Pseudomonadati</taxon>
        <taxon>Thermodesulfobacteriota</taxon>
        <taxon>Desulfobulbia</taxon>
        <taxon>Desulfobulbales</taxon>
        <taxon>Desulfobulbaceae</taxon>
        <taxon>Desulfomarina</taxon>
    </lineage>
</organism>
<evidence type="ECO:0000313" key="4">
    <source>
        <dbReference type="EMBL" id="BCL60026.1"/>
    </source>
</evidence>
<comment type="pathway">
    <text evidence="2">Amino-acid biosynthesis; L-histidine biosynthesis; L-histidine from 5-phospho-alpha-D-ribose 1-diphosphate: step 8/9.</text>
</comment>
<dbReference type="Proteomes" id="UP000826725">
    <property type="component" value="Chromosome"/>
</dbReference>
<dbReference type="Pfam" id="PF02811">
    <property type="entry name" value="PHP"/>
    <property type="match status" value="1"/>
</dbReference>
<accession>A0A8D5FRE8</accession>